<reference evidence="4" key="1">
    <citation type="journal article" date="2019" name="Int. J. Syst. Evol. Microbiol.">
        <title>The Global Catalogue of Microorganisms (GCM) 10K type strain sequencing project: providing services to taxonomists for standard genome sequencing and annotation.</title>
        <authorList>
            <consortium name="The Broad Institute Genomics Platform"/>
            <consortium name="The Broad Institute Genome Sequencing Center for Infectious Disease"/>
            <person name="Wu L."/>
            <person name="Ma J."/>
        </authorList>
    </citation>
    <scope>NUCLEOTIDE SEQUENCE [LARGE SCALE GENOMIC DNA]</scope>
    <source>
        <strain evidence="4">CGMCC 1.1927</strain>
    </source>
</reference>
<dbReference type="InterPro" id="IPR006047">
    <property type="entry name" value="GH13_cat_dom"/>
</dbReference>
<evidence type="ECO:0000256" key="1">
    <source>
        <dbReference type="ARBA" id="ARBA00008061"/>
    </source>
</evidence>
<protein>
    <submittedName>
        <fullName evidence="3">Alpha-glucosidase</fullName>
    </submittedName>
</protein>
<dbReference type="Gene3D" id="3.20.20.80">
    <property type="entry name" value="Glycosidases"/>
    <property type="match status" value="1"/>
</dbReference>
<comment type="caution">
    <text evidence="3">The sequence shown here is derived from an EMBL/GenBank/DDBJ whole genome shotgun (WGS) entry which is preliminary data.</text>
</comment>
<accession>A0ABQ1XHW7</accession>
<dbReference type="EMBL" id="BMKU01000004">
    <property type="protein sequence ID" value="GGG93996.1"/>
    <property type="molecule type" value="Genomic_DNA"/>
</dbReference>
<name>A0ABQ1XHW7_9MICC</name>
<dbReference type="Proteomes" id="UP000596938">
    <property type="component" value="Unassembled WGS sequence"/>
</dbReference>
<dbReference type="RefSeq" id="WP_188809972.1">
    <property type="nucleotide sequence ID" value="NZ_BAAAWV010000001.1"/>
</dbReference>
<dbReference type="InterPro" id="IPR045857">
    <property type="entry name" value="O16G_dom_2"/>
</dbReference>
<keyword evidence="4" id="KW-1185">Reference proteome</keyword>
<sequence length="586" mass="64481">MTNTLMLDESDVSALQLVPVHPADHGTEWWRSSVIYQIYPRSFRDLNGDGQGDLPGITAELHQLAALDVDAVWLSPFYVSPQRDGGYDVADYCDVDPVFGTLADFDALVARADSLGIRVIIDLVPNHCSSDHALFQAALQAGPGSPEREMFIFRDGRGESGELPPNNWQSHFGGPAWTRITEPSGEPGQWYVHLFDSSQPDFNWDNPAVHAEFERVLRFWLQRGVAGFRVDVAHALVKADGLPDWHGRPDGISTDDFPGHLAPMFGQPEIHDIYRRWREVLAEFDGDRILCAEASIDPLSRLTNWVLPDQMHQAFNFAYLGTPWDPARLRAVIESSLRMFDSVGAPTTWVLSNHDVVRHATRFGIVEPAARPGDGLGAEDVQPDAELGLQRAAAASMLMLALPGGVYLYQGEELGLPDHTTMDHTFRQDPSFQRTAGERIGRDGCRVPLPWEAAAPAFGFNSTGESWLPQPEEWATLSRDVQDRDGSSVLSLYRRALGLRRAMKLGAGSLDWLEGSSASDCVTFVNNGVLVMMNMGDEPVGLPGLEILLSTDGDAAAQRKLGPAQCIWLRMGPSGTSEGQWQESGM</sequence>
<proteinExistence type="inferred from homology"/>
<dbReference type="SMART" id="SM00642">
    <property type="entry name" value="Aamy"/>
    <property type="match status" value="1"/>
</dbReference>
<comment type="similarity">
    <text evidence="1">Belongs to the glycosyl hydrolase 13 family.</text>
</comment>
<evidence type="ECO:0000313" key="4">
    <source>
        <dbReference type="Proteomes" id="UP000596938"/>
    </source>
</evidence>
<evidence type="ECO:0000259" key="2">
    <source>
        <dbReference type="SMART" id="SM00642"/>
    </source>
</evidence>
<dbReference type="Pfam" id="PF00128">
    <property type="entry name" value="Alpha-amylase"/>
    <property type="match status" value="1"/>
</dbReference>
<feature type="domain" description="Glycosyl hydrolase family 13 catalytic" evidence="2">
    <location>
        <begin position="37"/>
        <end position="446"/>
    </location>
</feature>
<dbReference type="InterPro" id="IPR017853">
    <property type="entry name" value="GH"/>
</dbReference>
<dbReference type="SUPFAM" id="SSF51445">
    <property type="entry name" value="(Trans)glycosidases"/>
    <property type="match status" value="1"/>
</dbReference>
<evidence type="ECO:0000313" key="3">
    <source>
        <dbReference type="EMBL" id="GGG93996.1"/>
    </source>
</evidence>
<dbReference type="CDD" id="cd11332">
    <property type="entry name" value="AmyAc_OligoGlu_TS"/>
    <property type="match status" value="1"/>
</dbReference>
<dbReference type="PANTHER" id="PTHR10357">
    <property type="entry name" value="ALPHA-AMYLASE FAMILY MEMBER"/>
    <property type="match status" value="1"/>
</dbReference>
<dbReference type="Gene3D" id="3.90.400.10">
    <property type="entry name" value="Oligo-1,6-glucosidase, Domain 2"/>
    <property type="match status" value="1"/>
</dbReference>
<gene>
    <name evidence="3" type="ORF">GCM10011577_16120</name>
</gene>
<dbReference type="PANTHER" id="PTHR10357:SF179">
    <property type="entry name" value="NEUTRAL AND BASIC AMINO ACID TRANSPORT PROTEIN RBAT"/>
    <property type="match status" value="1"/>
</dbReference>
<organism evidence="3 4">
    <name type="scientific">Pseudarthrobacter polychromogenes</name>
    <dbReference type="NCBI Taxonomy" id="1676"/>
    <lineage>
        <taxon>Bacteria</taxon>
        <taxon>Bacillati</taxon>
        <taxon>Actinomycetota</taxon>
        <taxon>Actinomycetes</taxon>
        <taxon>Micrococcales</taxon>
        <taxon>Micrococcaceae</taxon>
        <taxon>Pseudarthrobacter</taxon>
    </lineage>
</organism>